<keyword evidence="3" id="KW-0328">Glycosyltransferase</keyword>
<organism evidence="11 12">
    <name type="scientific">Petrachloros mirabilis ULC683</name>
    <dbReference type="NCBI Taxonomy" id="2781853"/>
    <lineage>
        <taxon>Bacteria</taxon>
        <taxon>Bacillati</taxon>
        <taxon>Cyanobacteriota</taxon>
        <taxon>Cyanophyceae</taxon>
        <taxon>Synechococcales</taxon>
        <taxon>Petrachlorosaceae</taxon>
        <taxon>Petrachloros</taxon>
        <taxon>Petrachloros mirabilis</taxon>
    </lineage>
</organism>
<dbReference type="GO" id="GO:0005886">
    <property type="term" value="C:plasma membrane"/>
    <property type="evidence" value="ECO:0007669"/>
    <property type="project" value="UniProtKB-SubCell"/>
</dbReference>
<keyword evidence="4" id="KW-0808">Transferase</keyword>
<dbReference type="Proteomes" id="UP000607397">
    <property type="component" value="Unassembled WGS sequence"/>
</dbReference>
<evidence type="ECO:0000259" key="10">
    <source>
        <dbReference type="Pfam" id="PF00535"/>
    </source>
</evidence>
<dbReference type="PANTHER" id="PTHR43646:SF2">
    <property type="entry name" value="GLYCOSYLTRANSFERASE 2-LIKE DOMAIN-CONTAINING PROTEIN"/>
    <property type="match status" value="1"/>
</dbReference>
<comment type="caution">
    <text evidence="11">The sequence shown here is derived from an EMBL/GenBank/DDBJ whole genome shotgun (WGS) entry which is preliminary data.</text>
</comment>
<evidence type="ECO:0000313" key="11">
    <source>
        <dbReference type="EMBL" id="NCJ06478.1"/>
    </source>
</evidence>
<comment type="pathway">
    <text evidence="7">Carotenoid biosynthesis; staphyloxanthin biosynthesis; staphyloxanthin from farnesyl diphosphate: step 4/5.</text>
</comment>
<sequence>MSSQVPELSVIVPVWQEGAQLQILIDHLASQAYPYELIVVDGDADQATLQHLSPYPLHFRGITAPRGRGTQMNAGVSVAQGKYLLFLHADAHLPSNGLSDLVQVLRAGAAAGAFDLGIRSSRWELKLIARVASLRSRLTRIPYGDQAIFMRREVFEAVGGYPETPIMEDVGLMQRLKRQGYAIQILRDRVQVSPRRWEQEGILYCTLRNWGLITLYFLGVSPHQLAAWYK</sequence>
<evidence type="ECO:0000256" key="7">
    <source>
        <dbReference type="ARBA" id="ARBA00037904"/>
    </source>
</evidence>
<dbReference type="Gene3D" id="3.90.550.10">
    <property type="entry name" value="Spore Coat Polysaccharide Biosynthesis Protein SpsA, Chain A"/>
    <property type="match status" value="1"/>
</dbReference>
<evidence type="ECO:0000256" key="9">
    <source>
        <dbReference type="ARBA" id="ARBA00040345"/>
    </source>
</evidence>
<gene>
    <name evidence="11" type="ORF">GS597_08125</name>
</gene>
<protein>
    <recommendedName>
        <fullName evidence="9">4,4'-diaponeurosporenoate glycosyltransferase</fullName>
    </recommendedName>
</protein>
<dbReference type="PANTHER" id="PTHR43646">
    <property type="entry name" value="GLYCOSYLTRANSFERASE"/>
    <property type="match status" value="1"/>
</dbReference>
<dbReference type="GO" id="GO:0016757">
    <property type="term" value="F:glycosyltransferase activity"/>
    <property type="evidence" value="ECO:0007669"/>
    <property type="project" value="UniProtKB-KW"/>
</dbReference>
<keyword evidence="12" id="KW-1185">Reference proteome</keyword>
<accession>A0A8K1ZYL0</accession>
<dbReference type="InterPro" id="IPR026461">
    <property type="entry name" value="Trfase_2_rSAM/seldom_assoc"/>
</dbReference>
<evidence type="ECO:0000256" key="2">
    <source>
        <dbReference type="ARBA" id="ARBA00022475"/>
    </source>
</evidence>
<keyword evidence="2" id="KW-1003">Cell membrane</keyword>
<evidence type="ECO:0000256" key="4">
    <source>
        <dbReference type="ARBA" id="ARBA00022679"/>
    </source>
</evidence>
<evidence type="ECO:0000313" key="12">
    <source>
        <dbReference type="Proteomes" id="UP000607397"/>
    </source>
</evidence>
<evidence type="ECO:0000256" key="1">
    <source>
        <dbReference type="ARBA" id="ARBA00004236"/>
    </source>
</evidence>
<comment type="similarity">
    <text evidence="8">Belongs to the glycosyltransferase 2 family. CrtQ subfamily.</text>
</comment>
<dbReference type="AlphaFoldDB" id="A0A8K1ZYL0"/>
<name>A0A8K1ZYL0_9CYAN</name>
<dbReference type="RefSeq" id="WP_161824956.1">
    <property type="nucleotide sequence ID" value="NZ_WVIC01000013.1"/>
</dbReference>
<evidence type="ECO:0000256" key="6">
    <source>
        <dbReference type="ARBA" id="ARBA00037281"/>
    </source>
</evidence>
<comment type="subcellular location">
    <subcellularLocation>
        <location evidence="1">Cell membrane</location>
    </subcellularLocation>
</comment>
<dbReference type="InterPro" id="IPR001173">
    <property type="entry name" value="Glyco_trans_2-like"/>
</dbReference>
<evidence type="ECO:0000256" key="3">
    <source>
        <dbReference type="ARBA" id="ARBA00022676"/>
    </source>
</evidence>
<keyword evidence="5" id="KW-0472">Membrane</keyword>
<dbReference type="EMBL" id="WVIC01000013">
    <property type="protein sequence ID" value="NCJ06478.1"/>
    <property type="molecule type" value="Genomic_DNA"/>
</dbReference>
<dbReference type="SUPFAM" id="SSF53448">
    <property type="entry name" value="Nucleotide-diphospho-sugar transferases"/>
    <property type="match status" value="1"/>
</dbReference>
<reference evidence="11" key="1">
    <citation type="submission" date="2019-12" db="EMBL/GenBank/DDBJ databases">
        <title>High-Quality draft genome sequences of three cyanobacteria isolated from the limestone walls of the Old Cathedral of Coimbra.</title>
        <authorList>
            <person name="Tiago I."/>
            <person name="Soares F."/>
            <person name="Portugal A."/>
        </authorList>
    </citation>
    <scope>NUCLEOTIDE SEQUENCE [LARGE SCALE GENOMIC DNA]</scope>
    <source>
        <strain evidence="11">C</strain>
    </source>
</reference>
<proteinExistence type="inferred from homology"/>
<evidence type="ECO:0000256" key="8">
    <source>
        <dbReference type="ARBA" id="ARBA00038120"/>
    </source>
</evidence>
<feature type="domain" description="Glycosyltransferase 2-like" evidence="10">
    <location>
        <begin position="9"/>
        <end position="120"/>
    </location>
</feature>
<comment type="function">
    <text evidence="6">Catalyzes the glycosylation of 4,4'-diaponeurosporenoate, i.e. the esterification of glucose at the C1'' position with the carboxyl group of 4,4'-diaponeurosporenic acid, to form glycosyl-4,4'-diaponeurosporenoate. This is a step in the biosynthesis of staphyloxanthin, an orange pigment present in most staphylococci strains.</text>
</comment>
<evidence type="ECO:0000256" key="5">
    <source>
        <dbReference type="ARBA" id="ARBA00023136"/>
    </source>
</evidence>
<dbReference type="Pfam" id="PF00535">
    <property type="entry name" value="Glycos_transf_2"/>
    <property type="match status" value="1"/>
</dbReference>
<dbReference type="CDD" id="cd02522">
    <property type="entry name" value="GT_2_like_a"/>
    <property type="match status" value="1"/>
</dbReference>
<dbReference type="InterPro" id="IPR029044">
    <property type="entry name" value="Nucleotide-diphossugar_trans"/>
</dbReference>
<dbReference type="NCBIfam" id="TIGR04283">
    <property type="entry name" value="glyco_like_mftF"/>
    <property type="match status" value="1"/>
</dbReference>